<evidence type="ECO:0000313" key="2">
    <source>
        <dbReference type="EMBL" id="KNC78632.1"/>
    </source>
</evidence>
<proteinExistence type="predicted"/>
<dbReference type="Pfam" id="PF00270">
    <property type="entry name" value="DEAD"/>
    <property type="match status" value="1"/>
</dbReference>
<dbReference type="AlphaFoldDB" id="A0A0L0FPA9"/>
<dbReference type="STRING" id="667725.A0A0L0FPA9"/>
<dbReference type="GO" id="GO:0005524">
    <property type="term" value="F:ATP binding"/>
    <property type="evidence" value="ECO:0007669"/>
    <property type="project" value="InterPro"/>
</dbReference>
<dbReference type="PANTHER" id="PTHR14074">
    <property type="entry name" value="HELICASE WITH DEATH DOMAIN-RELATED"/>
    <property type="match status" value="1"/>
</dbReference>
<evidence type="ECO:0000313" key="3">
    <source>
        <dbReference type="Proteomes" id="UP000054560"/>
    </source>
</evidence>
<dbReference type="InterPro" id="IPR011545">
    <property type="entry name" value="DEAD/DEAH_box_helicase_dom"/>
</dbReference>
<dbReference type="PANTHER" id="PTHR14074:SF16">
    <property type="entry name" value="ANTIVIRAL INNATE IMMUNE RESPONSE RECEPTOR RIG-I"/>
    <property type="match status" value="1"/>
</dbReference>
<gene>
    <name evidence="2" type="ORF">SARC_08940</name>
</gene>
<organism evidence="2 3">
    <name type="scientific">Sphaeroforma arctica JP610</name>
    <dbReference type="NCBI Taxonomy" id="667725"/>
    <lineage>
        <taxon>Eukaryota</taxon>
        <taxon>Ichthyosporea</taxon>
        <taxon>Ichthyophonida</taxon>
        <taxon>Sphaeroforma</taxon>
    </lineage>
</organism>
<dbReference type="EMBL" id="KQ242453">
    <property type="protein sequence ID" value="KNC78632.1"/>
    <property type="molecule type" value="Genomic_DNA"/>
</dbReference>
<name>A0A0L0FPA9_9EUKA</name>
<dbReference type="GO" id="GO:0003676">
    <property type="term" value="F:nucleic acid binding"/>
    <property type="evidence" value="ECO:0007669"/>
    <property type="project" value="InterPro"/>
</dbReference>
<feature type="domain" description="Helicase ATP-binding" evidence="1">
    <location>
        <begin position="25"/>
        <end position="133"/>
    </location>
</feature>
<keyword evidence="3" id="KW-1185">Reference proteome</keyword>
<dbReference type="eggNOG" id="KOG0354">
    <property type="taxonomic scope" value="Eukaryota"/>
</dbReference>
<dbReference type="OrthoDB" id="416741at2759"/>
<dbReference type="Proteomes" id="UP000054560">
    <property type="component" value="Unassembled WGS sequence"/>
</dbReference>
<protein>
    <recommendedName>
        <fullName evidence="1">Helicase ATP-binding domain-containing protein</fullName>
    </recommendedName>
</protein>
<dbReference type="GeneID" id="25909444"/>
<feature type="non-terminal residue" evidence="2">
    <location>
        <position position="133"/>
    </location>
</feature>
<dbReference type="InterPro" id="IPR051363">
    <property type="entry name" value="RLR_Helicase"/>
</dbReference>
<reference evidence="2 3" key="1">
    <citation type="submission" date="2011-02" db="EMBL/GenBank/DDBJ databases">
        <title>The Genome Sequence of Sphaeroforma arctica JP610.</title>
        <authorList>
            <consortium name="The Broad Institute Genome Sequencing Platform"/>
            <person name="Russ C."/>
            <person name="Cuomo C."/>
            <person name="Young S.K."/>
            <person name="Zeng Q."/>
            <person name="Gargeya S."/>
            <person name="Alvarado L."/>
            <person name="Berlin A."/>
            <person name="Chapman S.B."/>
            <person name="Chen Z."/>
            <person name="Freedman E."/>
            <person name="Gellesch M."/>
            <person name="Goldberg J."/>
            <person name="Griggs A."/>
            <person name="Gujja S."/>
            <person name="Heilman E."/>
            <person name="Heiman D."/>
            <person name="Howarth C."/>
            <person name="Mehta T."/>
            <person name="Neiman D."/>
            <person name="Pearson M."/>
            <person name="Roberts A."/>
            <person name="Saif S."/>
            <person name="Shea T."/>
            <person name="Shenoy N."/>
            <person name="Sisk P."/>
            <person name="Stolte C."/>
            <person name="Sykes S."/>
            <person name="White J."/>
            <person name="Yandava C."/>
            <person name="Burger G."/>
            <person name="Gray M.W."/>
            <person name="Holland P.W.H."/>
            <person name="King N."/>
            <person name="Lang F.B.F."/>
            <person name="Roger A.J."/>
            <person name="Ruiz-Trillo I."/>
            <person name="Haas B."/>
            <person name="Nusbaum C."/>
            <person name="Birren B."/>
        </authorList>
    </citation>
    <scope>NUCLEOTIDE SEQUENCE [LARGE SCALE GENOMIC DNA]</scope>
    <source>
        <strain evidence="2 3">JP610</strain>
    </source>
</reference>
<accession>A0A0L0FPA9</accession>
<dbReference type="GO" id="GO:0005737">
    <property type="term" value="C:cytoplasm"/>
    <property type="evidence" value="ECO:0007669"/>
    <property type="project" value="TreeGrafter"/>
</dbReference>
<dbReference type="PROSITE" id="PS51192">
    <property type="entry name" value="HELICASE_ATP_BIND_1"/>
    <property type="match status" value="1"/>
</dbReference>
<dbReference type="RefSeq" id="XP_014152534.1">
    <property type="nucleotide sequence ID" value="XM_014297059.1"/>
</dbReference>
<dbReference type="InterPro" id="IPR014001">
    <property type="entry name" value="Helicase_ATP-bd"/>
</dbReference>
<dbReference type="SUPFAM" id="SSF52540">
    <property type="entry name" value="P-loop containing nucleoside triphosphate hydrolases"/>
    <property type="match status" value="1"/>
</dbReference>
<evidence type="ECO:0000259" key="1">
    <source>
        <dbReference type="PROSITE" id="PS51192"/>
    </source>
</evidence>
<dbReference type="InterPro" id="IPR027417">
    <property type="entry name" value="P-loop_NTPase"/>
</dbReference>
<dbReference type="Gene3D" id="3.40.50.300">
    <property type="entry name" value="P-loop containing nucleotide triphosphate hydrolases"/>
    <property type="match status" value="1"/>
</dbReference>
<sequence>MSSDSDEPGRLGVETKQLRGYQERIVAEASERNSIVVLPTGTGKTLIACALILHLMRTRSARKTLFIVPTIALMDQQAAVIARETGLGVITMGGGRQPTRLSLKNADVVVALPAAFMNAYEESHASHTTREEN</sequence>